<feature type="chain" id="PRO_5032309613" evidence="2">
    <location>
        <begin position="21"/>
        <end position="126"/>
    </location>
</feature>
<evidence type="ECO:0000256" key="1">
    <source>
        <dbReference type="SAM" id="MobiDB-lite"/>
    </source>
</evidence>
<organism evidence="3 4">
    <name type="scientific">Aurantiacibacter rhizosphaerae</name>
    <dbReference type="NCBI Taxonomy" id="2691582"/>
    <lineage>
        <taxon>Bacteria</taxon>
        <taxon>Pseudomonadati</taxon>
        <taxon>Pseudomonadota</taxon>
        <taxon>Alphaproteobacteria</taxon>
        <taxon>Sphingomonadales</taxon>
        <taxon>Erythrobacteraceae</taxon>
        <taxon>Aurantiacibacter</taxon>
    </lineage>
</organism>
<feature type="region of interest" description="Disordered" evidence="1">
    <location>
        <begin position="106"/>
        <end position="126"/>
    </location>
</feature>
<dbReference type="PROSITE" id="PS51257">
    <property type="entry name" value="PROKAR_LIPOPROTEIN"/>
    <property type="match status" value="1"/>
</dbReference>
<accession>A0A844XBV9</accession>
<keyword evidence="2" id="KW-0732">Signal</keyword>
<gene>
    <name evidence="3" type="ORF">GRF63_08255</name>
</gene>
<evidence type="ECO:0000313" key="3">
    <source>
        <dbReference type="EMBL" id="MWV27897.1"/>
    </source>
</evidence>
<sequence length="126" mass="12994">MKKLIAVAALVSLAACGGGADDANEAQIDETVTTDVIPSNTAGTYTSTSEDGSEVSLTLAEDGTYSVMQGGEQVESGTWEDNIRGTCLTAEGGDGEDCWNIQPGTEAGMMDVTDSNGDTMSYSYES</sequence>
<dbReference type="RefSeq" id="WP_160485556.1">
    <property type="nucleotide sequence ID" value="NZ_WUBR01000002.1"/>
</dbReference>
<feature type="signal peptide" evidence="2">
    <location>
        <begin position="1"/>
        <end position="20"/>
    </location>
</feature>
<comment type="caution">
    <text evidence="3">The sequence shown here is derived from an EMBL/GenBank/DDBJ whole genome shotgun (WGS) entry which is preliminary data.</text>
</comment>
<reference evidence="3 4" key="2">
    <citation type="submission" date="2020-02" db="EMBL/GenBank/DDBJ databases">
        <title>Erythrobacter dongmakensis sp. nov., isolated from a tidal mudflat.</title>
        <authorList>
            <person name="Kim I.S."/>
        </authorList>
    </citation>
    <scope>NUCLEOTIDE SEQUENCE [LARGE SCALE GENOMIC DNA]</scope>
    <source>
        <strain evidence="3 4">GH3-10</strain>
    </source>
</reference>
<keyword evidence="4" id="KW-1185">Reference proteome</keyword>
<evidence type="ECO:0000313" key="4">
    <source>
        <dbReference type="Proteomes" id="UP000461409"/>
    </source>
</evidence>
<reference evidence="3 4" key="1">
    <citation type="submission" date="2019-12" db="EMBL/GenBank/DDBJ databases">
        <authorList>
            <person name="Lee S.D."/>
        </authorList>
    </citation>
    <scope>NUCLEOTIDE SEQUENCE [LARGE SCALE GENOMIC DNA]</scope>
    <source>
        <strain evidence="3 4">GH3-10</strain>
    </source>
</reference>
<feature type="compositionally biased region" description="Polar residues" evidence="1">
    <location>
        <begin position="113"/>
        <end position="126"/>
    </location>
</feature>
<dbReference type="AlphaFoldDB" id="A0A844XBV9"/>
<evidence type="ECO:0000256" key="2">
    <source>
        <dbReference type="SAM" id="SignalP"/>
    </source>
</evidence>
<feature type="region of interest" description="Disordered" evidence="1">
    <location>
        <begin position="31"/>
        <end position="54"/>
    </location>
</feature>
<dbReference type="Proteomes" id="UP000461409">
    <property type="component" value="Unassembled WGS sequence"/>
</dbReference>
<feature type="compositionally biased region" description="Polar residues" evidence="1">
    <location>
        <begin position="31"/>
        <end position="50"/>
    </location>
</feature>
<protein>
    <submittedName>
        <fullName evidence="3">Uncharacterized protein</fullName>
    </submittedName>
</protein>
<name>A0A844XBV9_9SPHN</name>
<dbReference type="EMBL" id="WUBR01000002">
    <property type="protein sequence ID" value="MWV27897.1"/>
    <property type="molecule type" value="Genomic_DNA"/>
</dbReference>
<proteinExistence type="predicted"/>